<comment type="subcellular location">
    <subcellularLocation>
        <location evidence="1 7">Cell membrane</location>
        <topology evidence="1 7">Multi-pass membrane protein</topology>
    </subcellularLocation>
</comment>
<name>A0A0R1NQL4_9LACO</name>
<comment type="similarity">
    <text evidence="7">Belongs to the drug/metabolite transporter (DMT) superfamily. Small multidrug resistance (SMR) (TC 2.A.7.1) family.</text>
</comment>
<evidence type="ECO:0000256" key="2">
    <source>
        <dbReference type="ARBA" id="ARBA00022448"/>
    </source>
</evidence>
<feature type="transmembrane region" description="Helical" evidence="8">
    <location>
        <begin position="21"/>
        <end position="41"/>
    </location>
</feature>
<evidence type="ECO:0000256" key="6">
    <source>
        <dbReference type="ARBA" id="ARBA00023136"/>
    </source>
</evidence>
<accession>A0A0R1NQL4</accession>
<dbReference type="GO" id="GO:0005886">
    <property type="term" value="C:plasma membrane"/>
    <property type="evidence" value="ECO:0007669"/>
    <property type="project" value="UniProtKB-SubCell"/>
</dbReference>
<dbReference type="PANTHER" id="PTHR30561">
    <property type="entry name" value="SMR FAMILY PROTON-DEPENDENT DRUG EFFLUX TRANSPORTER SUGE"/>
    <property type="match status" value="1"/>
</dbReference>
<feature type="transmembrane region" description="Helical" evidence="8">
    <location>
        <begin position="102"/>
        <end position="121"/>
    </location>
</feature>
<protein>
    <submittedName>
        <fullName evidence="9">Small multidrug resistance protein</fullName>
    </submittedName>
</protein>
<dbReference type="GO" id="GO:0022857">
    <property type="term" value="F:transmembrane transporter activity"/>
    <property type="evidence" value="ECO:0007669"/>
    <property type="project" value="InterPro"/>
</dbReference>
<dbReference type="PANTHER" id="PTHR30561:SF0">
    <property type="entry name" value="GUANIDINIUM EXPORTER"/>
    <property type="match status" value="1"/>
</dbReference>
<comment type="caution">
    <text evidence="9">The sequence shown here is derived from an EMBL/GenBank/DDBJ whole genome shotgun (WGS) entry which is preliminary data.</text>
</comment>
<keyword evidence="10" id="KW-1185">Reference proteome</keyword>
<dbReference type="InterPro" id="IPR037185">
    <property type="entry name" value="EmrE-like"/>
</dbReference>
<evidence type="ECO:0000256" key="4">
    <source>
        <dbReference type="ARBA" id="ARBA00022692"/>
    </source>
</evidence>
<feature type="transmembrane region" description="Helical" evidence="8">
    <location>
        <begin position="47"/>
        <end position="65"/>
    </location>
</feature>
<organism evidence="9 10">
    <name type="scientific">Lentilactobacillus kisonensis DSM 19906 = JCM 15041</name>
    <dbReference type="NCBI Taxonomy" id="1423766"/>
    <lineage>
        <taxon>Bacteria</taxon>
        <taxon>Bacillati</taxon>
        <taxon>Bacillota</taxon>
        <taxon>Bacilli</taxon>
        <taxon>Lactobacillales</taxon>
        <taxon>Lactobacillaceae</taxon>
        <taxon>Lentilactobacillus</taxon>
    </lineage>
</organism>
<dbReference type="SUPFAM" id="SSF103481">
    <property type="entry name" value="Multidrug resistance efflux transporter EmrE"/>
    <property type="match status" value="1"/>
</dbReference>
<evidence type="ECO:0000256" key="1">
    <source>
        <dbReference type="ARBA" id="ARBA00004651"/>
    </source>
</evidence>
<evidence type="ECO:0000256" key="7">
    <source>
        <dbReference type="RuleBase" id="RU003942"/>
    </source>
</evidence>
<keyword evidence="2" id="KW-0813">Transport</keyword>
<evidence type="ECO:0000256" key="3">
    <source>
        <dbReference type="ARBA" id="ARBA00022475"/>
    </source>
</evidence>
<proteinExistence type="inferred from homology"/>
<feature type="transmembrane region" description="Helical" evidence="8">
    <location>
        <begin position="77"/>
        <end position="96"/>
    </location>
</feature>
<keyword evidence="6 8" id="KW-0472">Membrane</keyword>
<dbReference type="InterPro" id="IPR000390">
    <property type="entry name" value="Small_drug/metabolite_transptr"/>
</dbReference>
<keyword evidence="3" id="KW-1003">Cell membrane</keyword>
<reference evidence="9 10" key="1">
    <citation type="journal article" date="2015" name="Genome Announc.">
        <title>Expanding the biotechnology potential of lactobacilli through comparative genomics of 213 strains and associated genera.</title>
        <authorList>
            <person name="Sun Z."/>
            <person name="Harris H.M."/>
            <person name="McCann A."/>
            <person name="Guo C."/>
            <person name="Argimon S."/>
            <person name="Zhang W."/>
            <person name="Yang X."/>
            <person name="Jeffery I.B."/>
            <person name="Cooney J.C."/>
            <person name="Kagawa T.F."/>
            <person name="Liu W."/>
            <person name="Song Y."/>
            <person name="Salvetti E."/>
            <person name="Wrobel A."/>
            <person name="Rasinkangas P."/>
            <person name="Parkhill J."/>
            <person name="Rea M.C."/>
            <person name="O'Sullivan O."/>
            <person name="Ritari J."/>
            <person name="Douillard F.P."/>
            <person name="Paul Ross R."/>
            <person name="Yang R."/>
            <person name="Briner A.E."/>
            <person name="Felis G.E."/>
            <person name="de Vos W.M."/>
            <person name="Barrangou R."/>
            <person name="Klaenhammer T.R."/>
            <person name="Caufield P.W."/>
            <person name="Cui Y."/>
            <person name="Zhang H."/>
            <person name="O'Toole P.W."/>
        </authorList>
    </citation>
    <scope>NUCLEOTIDE SEQUENCE [LARGE SCALE GENOMIC DNA]</scope>
    <source>
        <strain evidence="9 10">DSM 19906</strain>
    </source>
</reference>
<dbReference type="Proteomes" id="UP000051439">
    <property type="component" value="Unassembled WGS sequence"/>
</dbReference>
<evidence type="ECO:0000313" key="10">
    <source>
        <dbReference type="Proteomes" id="UP000051439"/>
    </source>
</evidence>
<dbReference type="FunFam" id="1.10.3730.20:FF:000001">
    <property type="entry name" value="Quaternary ammonium compound resistance transporter SugE"/>
    <property type="match status" value="1"/>
</dbReference>
<dbReference type="InterPro" id="IPR045324">
    <property type="entry name" value="Small_multidrug_res"/>
</dbReference>
<sequence length="122" mass="13424">MFRVLTALFRSLIFRRISMNWITLIIAGLFEVVWATAMKFSHGFTNLTPTIITFIGMLISFFLLAHATKTLPLAIAYPVWTGIGAVGTVIAGIVLFGDKISAITWVFVVMLLVSIVGIKMTS</sequence>
<evidence type="ECO:0000313" key="9">
    <source>
        <dbReference type="EMBL" id="KRL22390.1"/>
    </source>
</evidence>
<keyword evidence="4 7" id="KW-0812">Transmembrane</keyword>
<dbReference type="Pfam" id="PF00893">
    <property type="entry name" value="Multi_Drug_Res"/>
    <property type="match status" value="1"/>
</dbReference>
<evidence type="ECO:0000256" key="8">
    <source>
        <dbReference type="SAM" id="Phobius"/>
    </source>
</evidence>
<evidence type="ECO:0000256" key="5">
    <source>
        <dbReference type="ARBA" id="ARBA00022989"/>
    </source>
</evidence>
<dbReference type="Gene3D" id="1.10.3730.20">
    <property type="match status" value="1"/>
</dbReference>
<keyword evidence="5 8" id="KW-1133">Transmembrane helix</keyword>
<dbReference type="AlphaFoldDB" id="A0A0R1NQL4"/>
<gene>
    <name evidence="9" type="ORF">FC98_GL002524</name>
</gene>
<dbReference type="EMBL" id="AZEB01000007">
    <property type="protein sequence ID" value="KRL22390.1"/>
    <property type="molecule type" value="Genomic_DNA"/>
</dbReference>
<dbReference type="PATRIC" id="fig|1423766.4.peg.2631"/>